<reference evidence="1 2" key="1">
    <citation type="journal article" date="2021" name="Int. J. Syst. Evol. Microbiol.">
        <title>Halobaculum halophilum sp. nov. and Halobaculum salinum sp. nov., isolated from salt lake and saline soil.</title>
        <authorList>
            <person name="Cui H.L."/>
            <person name="Shi X.W."/>
            <person name="Yin X.M."/>
            <person name="Yang X.Y."/>
            <person name="Hou J."/>
            <person name="Zhu L."/>
        </authorList>
    </citation>
    <scope>NUCLEOTIDE SEQUENCE [LARGE SCALE GENOMIC DNA]</scope>
    <source>
        <strain evidence="1 2">NBRC 109044</strain>
    </source>
</reference>
<name>A0A8T8WEK1_9EURY</name>
<evidence type="ECO:0000313" key="2">
    <source>
        <dbReference type="Proteomes" id="UP000826254"/>
    </source>
</evidence>
<evidence type="ECO:0008006" key="3">
    <source>
        <dbReference type="Google" id="ProtNLM"/>
    </source>
</evidence>
<keyword evidence="2" id="KW-1185">Reference proteome</keyword>
<gene>
    <name evidence="1" type="ORF">K6T50_03350</name>
</gene>
<dbReference type="Proteomes" id="UP000826254">
    <property type="component" value="Chromosome"/>
</dbReference>
<dbReference type="GeneID" id="67177146"/>
<protein>
    <recommendedName>
        <fullName evidence="3">Type II toxin-antitoxin system HicB family antitoxin</fullName>
    </recommendedName>
</protein>
<dbReference type="RefSeq" id="WP_222608008.1">
    <property type="nucleotide sequence ID" value="NZ_CP081958.1"/>
</dbReference>
<evidence type="ECO:0000313" key="1">
    <source>
        <dbReference type="EMBL" id="QZP38206.1"/>
    </source>
</evidence>
<dbReference type="EMBL" id="CP081958">
    <property type="protein sequence ID" value="QZP38206.1"/>
    <property type="molecule type" value="Genomic_DNA"/>
</dbReference>
<accession>A0A8T8WEK1</accession>
<dbReference type="AlphaFoldDB" id="A0A8T8WEK1"/>
<proteinExistence type="predicted"/>
<organism evidence="1 2">
    <name type="scientific">Halobaculum magnesiiphilum</name>
    <dbReference type="NCBI Taxonomy" id="1017351"/>
    <lineage>
        <taxon>Archaea</taxon>
        <taxon>Methanobacteriati</taxon>
        <taxon>Methanobacteriota</taxon>
        <taxon>Stenosarchaea group</taxon>
        <taxon>Halobacteria</taxon>
        <taxon>Halobacteriales</taxon>
        <taxon>Haloferacaceae</taxon>
        <taxon>Halobaculum</taxon>
    </lineage>
</organism>
<dbReference type="KEGG" id="hmp:K6T50_03350"/>
<sequence>MASASDKNHESGVEFIVEDDGSITARDLETGLARGGETKAEALSQLAEVLALQEGGGDPIEDPDAFCSDELGIDPNDVEAARDENGELPDFLH</sequence>
<dbReference type="InterPro" id="IPR055811">
    <property type="entry name" value="DUF7387"/>
</dbReference>
<dbReference type="Pfam" id="PF24113">
    <property type="entry name" value="DUF7387"/>
    <property type="match status" value="1"/>
</dbReference>